<evidence type="ECO:0000313" key="1">
    <source>
        <dbReference type="EMBL" id="ACS79021.1"/>
    </source>
</evidence>
<dbReference type="Proteomes" id="UP000002601">
    <property type="component" value="Chromosome"/>
</dbReference>
<dbReference type="RefSeq" id="WP_015850840.1">
    <property type="nucleotide sequence ID" value="NC_012881.1"/>
</dbReference>
<dbReference type="HOGENOM" id="CLU_1934656_0_0_7"/>
<reference evidence="1 2" key="1">
    <citation type="submission" date="2009-06" db="EMBL/GenBank/DDBJ databases">
        <title>Complete sequence of Desulfovibrio salexigens DSM 2638.</title>
        <authorList>
            <consortium name="US DOE Joint Genome Institute"/>
            <person name="Lucas S."/>
            <person name="Copeland A."/>
            <person name="Lapidus A."/>
            <person name="Glavina del Rio T."/>
            <person name="Tice H."/>
            <person name="Bruce D."/>
            <person name="Goodwin L."/>
            <person name="Pitluck S."/>
            <person name="Munk A.C."/>
            <person name="Brettin T."/>
            <person name="Detter J.C."/>
            <person name="Han C."/>
            <person name="Tapia R."/>
            <person name="Larimer F."/>
            <person name="Land M."/>
            <person name="Hauser L."/>
            <person name="Kyrpides N."/>
            <person name="Anderson I."/>
            <person name="Wall J.D."/>
            <person name="Arkin A.P."/>
            <person name="Dehal P."/>
            <person name="Chivian D."/>
            <person name="Giles B."/>
            <person name="Hazen T.C."/>
        </authorList>
    </citation>
    <scope>NUCLEOTIDE SEQUENCE [LARGE SCALE GENOMIC DNA]</scope>
    <source>
        <strain evidence="2">ATCC 14822 / DSM 2638 / NCIMB 8403 / VKM B-1763</strain>
    </source>
</reference>
<protein>
    <recommendedName>
        <fullName evidence="3">Pancreas/duodenum homeobox protein 1</fullName>
    </recommendedName>
</protein>
<proteinExistence type="predicted"/>
<name>C6BZW4_MARSD</name>
<accession>C6BZW4</accession>
<organism evidence="1 2">
    <name type="scientific">Maridesulfovibrio salexigens (strain ATCC 14822 / DSM 2638 / NCIMB 8403 / VKM B-1763)</name>
    <name type="common">Desulfovibrio salexigens</name>
    <dbReference type="NCBI Taxonomy" id="526222"/>
    <lineage>
        <taxon>Bacteria</taxon>
        <taxon>Pseudomonadati</taxon>
        <taxon>Thermodesulfobacteriota</taxon>
        <taxon>Desulfovibrionia</taxon>
        <taxon>Desulfovibrionales</taxon>
        <taxon>Desulfovibrionaceae</taxon>
        <taxon>Maridesulfovibrio</taxon>
    </lineage>
</organism>
<dbReference type="KEGG" id="dsa:Desal_0956"/>
<dbReference type="eggNOG" id="ENOG5032SN5">
    <property type="taxonomic scope" value="Bacteria"/>
</dbReference>
<evidence type="ECO:0000313" key="2">
    <source>
        <dbReference type="Proteomes" id="UP000002601"/>
    </source>
</evidence>
<evidence type="ECO:0008006" key="3">
    <source>
        <dbReference type="Google" id="ProtNLM"/>
    </source>
</evidence>
<dbReference type="OrthoDB" id="5457758at2"/>
<dbReference type="STRING" id="526222.Desal_0956"/>
<keyword evidence="2" id="KW-1185">Reference proteome</keyword>
<dbReference type="EMBL" id="CP001649">
    <property type="protein sequence ID" value="ACS79021.1"/>
    <property type="molecule type" value="Genomic_DNA"/>
</dbReference>
<gene>
    <name evidence="1" type="ordered locus">Desal_0956</name>
</gene>
<sequence length="127" mass="14057">MAQYADIFDQEMMSSLFPKDRTNDFFEALFGDAEEGSYDISLAYAGDNGNTVNFELQLHQRPGCCLACNLTYGLPQVFSRHPIINIQGVAEKVGEAVGKPENVTWKLGATQEKSRELHVIPLSISLS</sequence>
<dbReference type="AlphaFoldDB" id="C6BZW4"/>